<keyword evidence="2" id="KW-1185">Reference proteome</keyword>
<organism evidence="1 2">
    <name type="scientific">Vitrella brassicaformis (strain CCMP3155)</name>
    <dbReference type="NCBI Taxonomy" id="1169540"/>
    <lineage>
        <taxon>Eukaryota</taxon>
        <taxon>Sar</taxon>
        <taxon>Alveolata</taxon>
        <taxon>Colpodellida</taxon>
        <taxon>Vitrellaceae</taxon>
        <taxon>Vitrella</taxon>
    </lineage>
</organism>
<dbReference type="Proteomes" id="UP000041254">
    <property type="component" value="Unassembled WGS sequence"/>
</dbReference>
<evidence type="ECO:0000313" key="2">
    <source>
        <dbReference type="Proteomes" id="UP000041254"/>
    </source>
</evidence>
<gene>
    <name evidence="1" type="ORF">Vbra_10119</name>
</gene>
<dbReference type="VEuPathDB" id="CryptoDB:Vbra_10119"/>
<dbReference type="EMBL" id="CDMY01000718">
    <property type="protein sequence ID" value="CEM31350.1"/>
    <property type="molecule type" value="Genomic_DNA"/>
</dbReference>
<dbReference type="AlphaFoldDB" id="A0A0G4GMD6"/>
<dbReference type="InParanoid" id="A0A0G4GMD6"/>
<protein>
    <submittedName>
        <fullName evidence="1">Uncharacterized protein</fullName>
    </submittedName>
</protein>
<dbReference type="InterPro" id="IPR029063">
    <property type="entry name" value="SAM-dependent_MTases_sf"/>
</dbReference>
<dbReference type="OrthoDB" id="406152at2759"/>
<dbReference type="Gene3D" id="3.40.50.150">
    <property type="entry name" value="Vaccinia Virus protein VP39"/>
    <property type="match status" value="1"/>
</dbReference>
<sequence>MLTFEPPDDERYDLIVRDYEDSGALDGGTDGMLFVRSLASRTAAYLKPHSQGGIRQVWLETDSSHPEVL</sequence>
<proteinExistence type="predicted"/>
<accession>A0A0G4GMD6</accession>
<name>A0A0G4GMD6_VITBC</name>
<evidence type="ECO:0000313" key="1">
    <source>
        <dbReference type="EMBL" id="CEM31350.1"/>
    </source>
</evidence>
<reference evidence="1 2" key="1">
    <citation type="submission" date="2014-11" db="EMBL/GenBank/DDBJ databases">
        <authorList>
            <person name="Zhu J."/>
            <person name="Qi W."/>
            <person name="Song R."/>
        </authorList>
    </citation>
    <scope>NUCLEOTIDE SEQUENCE [LARGE SCALE GENOMIC DNA]</scope>
</reference>